<dbReference type="InterPro" id="IPR036976">
    <property type="entry name" value="RimM_N_sf"/>
</dbReference>
<keyword evidence="2 5" id="KW-0690">Ribosome biogenesis</keyword>
<dbReference type="Proteomes" id="UP000593594">
    <property type="component" value="Chromosome"/>
</dbReference>
<gene>
    <name evidence="5 8" type="primary">rimM</name>
    <name evidence="8" type="ORF">HW532_06255</name>
</gene>
<evidence type="ECO:0000256" key="1">
    <source>
        <dbReference type="ARBA" id="ARBA00022490"/>
    </source>
</evidence>
<dbReference type="KEGG" id="kmn:HW532_06255"/>
<dbReference type="AlphaFoldDB" id="A0A7S8C2T5"/>
<reference evidence="8 9" key="1">
    <citation type="submission" date="2020-06" db="EMBL/GenBank/DDBJ databases">
        <title>Genome sequence of 2 isolates from Red Sea Mangroves.</title>
        <authorList>
            <person name="Sefrji F."/>
            <person name="Michoud G."/>
            <person name="Merlino G."/>
            <person name="Daffonchio D."/>
        </authorList>
    </citation>
    <scope>NUCLEOTIDE SEQUENCE [LARGE SCALE GENOMIC DNA]</scope>
    <source>
        <strain evidence="8 9">R1DC25</strain>
    </source>
</reference>
<feature type="domain" description="Ribosome maturation factor RimM PRC barrel" evidence="7">
    <location>
        <begin position="103"/>
        <end position="172"/>
    </location>
</feature>
<comment type="domain">
    <text evidence="5">The PRC barrel domain binds ribosomal protein uS19.</text>
</comment>
<dbReference type="SUPFAM" id="SSF50447">
    <property type="entry name" value="Translation proteins"/>
    <property type="match status" value="1"/>
</dbReference>
<dbReference type="Pfam" id="PF24986">
    <property type="entry name" value="PRC_RimM"/>
    <property type="match status" value="1"/>
</dbReference>
<keyword evidence="1 5" id="KW-0963">Cytoplasm</keyword>
<evidence type="ECO:0000256" key="4">
    <source>
        <dbReference type="ARBA" id="ARBA00023186"/>
    </source>
</evidence>
<comment type="function">
    <text evidence="5">An accessory protein needed during the final step in the assembly of 30S ribosomal subunit, possibly for assembly of the head region. Essential for efficient processing of 16S rRNA. May be needed both before and after RbfA during the maturation of 16S rRNA. It has affinity for free ribosomal 30S subunits but not for 70S ribosomes.</text>
</comment>
<dbReference type="PANTHER" id="PTHR33692">
    <property type="entry name" value="RIBOSOME MATURATION FACTOR RIMM"/>
    <property type="match status" value="1"/>
</dbReference>
<sequence>MVHKGDASRICLGAIAGAHGIRGEVRIRAFTGDPEAIAAYGPLESADGRQRFGIEALRVAKGVVIARLEGVSDRDAAEALRGTELYVARERLPEPDDDEFYHADLVGLVAEYRDGRVLGEVVALEDFGAGDLVEIRLADAPSRTVYVPFTREAVPEVDIGGGRIVVDPPEGLVEE</sequence>
<name>A0A7S8C2T5_9HYPH</name>
<dbReference type="SUPFAM" id="SSF50346">
    <property type="entry name" value="PRC-barrel domain"/>
    <property type="match status" value="1"/>
</dbReference>
<comment type="subunit">
    <text evidence="5">Binds ribosomal protein uS19.</text>
</comment>
<evidence type="ECO:0000313" key="9">
    <source>
        <dbReference type="Proteomes" id="UP000593594"/>
    </source>
</evidence>
<dbReference type="PANTHER" id="PTHR33692:SF1">
    <property type="entry name" value="RIBOSOME MATURATION FACTOR RIMM"/>
    <property type="match status" value="1"/>
</dbReference>
<keyword evidence="9" id="KW-1185">Reference proteome</keyword>
<protein>
    <recommendedName>
        <fullName evidence="5">Ribosome maturation factor RimM</fullName>
    </recommendedName>
</protein>
<keyword evidence="3 5" id="KW-0698">rRNA processing</keyword>
<dbReference type="GO" id="GO:0042274">
    <property type="term" value="P:ribosomal small subunit biogenesis"/>
    <property type="evidence" value="ECO:0007669"/>
    <property type="project" value="UniProtKB-UniRule"/>
</dbReference>
<accession>A0A7S8C2T5</accession>
<dbReference type="Gene3D" id="2.40.30.60">
    <property type="entry name" value="RimM"/>
    <property type="match status" value="1"/>
</dbReference>
<dbReference type="EMBL" id="CP058214">
    <property type="protein sequence ID" value="QPC42339.1"/>
    <property type="molecule type" value="Genomic_DNA"/>
</dbReference>
<dbReference type="Pfam" id="PF01782">
    <property type="entry name" value="RimM"/>
    <property type="match status" value="1"/>
</dbReference>
<dbReference type="GO" id="GO:0005840">
    <property type="term" value="C:ribosome"/>
    <property type="evidence" value="ECO:0007669"/>
    <property type="project" value="InterPro"/>
</dbReference>
<dbReference type="GO" id="GO:0043022">
    <property type="term" value="F:ribosome binding"/>
    <property type="evidence" value="ECO:0007669"/>
    <property type="project" value="InterPro"/>
</dbReference>
<dbReference type="InterPro" id="IPR056792">
    <property type="entry name" value="PRC_RimM"/>
</dbReference>
<feature type="domain" description="RimM N-terminal" evidence="6">
    <location>
        <begin position="12"/>
        <end position="90"/>
    </location>
</feature>
<evidence type="ECO:0000259" key="7">
    <source>
        <dbReference type="Pfam" id="PF24986"/>
    </source>
</evidence>
<dbReference type="HAMAP" id="MF_00014">
    <property type="entry name" value="Ribosome_mat_RimM"/>
    <property type="match status" value="1"/>
</dbReference>
<dbReference type="InterPro" id="IPR011961">
    <property type="entry name" value="RimM"/>
</dbReference>
<dbReference type="InterPro" id="IPR002676">
    <property type="entry name" value="RimM_N"/>
</dbReference>
<dbReference type="InterPro" id="IPR009000">
    <property type="entry name" value="Transl_B-barrel_sf"/>
</dbReference>
<evidence type="ECO:0000256" key="3">
    <source>
        <dbReference type="ARBA" id="ARBA00022552"/>
    </source>
</evidence>
<dbReference type="RefSeq" id="WP_213163573.1">
    <property type="nucleotide sequence ID" value="NZ_CP058214.1"/>
</dbReference>
<organism evidence="8 9">
    <name type="scientific">Kaustia mangrovi</name>
    <dbReference type="NCBI Taxonomy" id="2593653"/>
    <lineage>
        <taxon>Bacteria</taxon>
        <taxon>Pseudomonadati</taxon>
        <taxon>Pseudomonadota</taxon>
        <taxon>Alphaproteobacteria</taxon>
        <taxon>Hyphomicrobiales</taxon>
        <taxon>Parvibaculaceae</taxon>
        <taxon>Kaustia</taxon>
    </lineage>
</organism>
<dbReference type="GO" id="GO:0005737">
    <property type="term" value="C:cytoplasm"/>
    <property type="evidence" value="ECO:0007669"/>
    <property type="project" value="UniProtKB-SubCell"/>
</dbReference>
<dbReference type="GO" id="GO:0006364">
    <property type="term" value="P:rRNA processing"/>
    <property type="evidence" value="ECO:0007669"/>
    <property type="project" value="UniProtKB-UniRule"/>
</dbReference>
<proteinExistence type="inferred from homology"/>
<evidence type="ECO:0000256" key="2">
    <source>
        <dbReference type="ARBA" id="ARBA00022517"/>
    </source>
</evidence>
<dbReference type="Gene3D" id="2.30.30.240">
    <property type="entry name" value="PRC-barrel domain"/>
    <property type="match status" value="1"/>
</dbReference>
<evidence type="ECO:0000259" key="6">
    <source>
        <dbReference type="Pfam" id="PF01782"/>
    </source>
</evidence>
<comment type="subcellular location">
    <subcellularLocation>
        <location evidence="5">Cytoplasm</location>
    </subcellularLocation>
</comment>
<evidence type="ECO:0000313" key="8">
    <source>
        <dbReference type="EMBL" id="QPC42339.1"/>
    </source>
</evidence>
<keyword evidence="4 5" id="KW-0143">Chaperone</keyword>
<dbReference type="InterPro" id="IPR011033">
    <property type="entry name" value="PRC_barrel-like_sf"/>
</dbReference>
<evidence type="ECO:0000256" key="5">
    <source>
        <dbReference type="HAMAP-Rule" id="MF_00014"/>
    </source>
</evidence>
<dbReference type="NCBIfam" id="TIGR02273">
    <property type="entry name" value="16S_RimM"/>
    <property type="match status" value="1"/>
</dbReference>
<comment type="similarity">
    <text evidence="5">Belongs to the RimM family.</text>
</comment>